<dbReference type="EC" id="2.7.7.9" evidence="2 7"/>
<dbReference type="GO" id="GO:0003983">
    <property type="term" value="F:UTP:glucose-1-phosphate uridylyltransferase activity"/>
    <property type="evidence" value="ECO:0000318"/>
    <property type="project" value="GO_Central"/>
</dbReference>
<evidence type="ECO:0000256" key="1">
    <source>
        <dbReference type="ARBA" id="ARBA00006890"/>
    </source>
</evidence>
<name>O67602_AQUAE</name>
<dbReference type="PANTHER" id="PTHR43197:SF1">
    <property type="entry name" value="UTP--GLUCOSE-1-PHOSPHATE URIDYLYLTRANSFERASE"/>
    <property type="match status" value="1"/>
</dbReference>
<dbReference type="Proteomes" id="UP000000798">
    <property type="component" value="Chromosome"/>
</dbReference>
<dbReference type="InterPro" id="IPR029044">
    <property type="entry name" value="Nucleotide-diphossugar_trans"/>
</dbReference>
<proteinExistence type="inferred from homology"/>
<comment type="similarity">
    <text evidence="1 7">Belongs to the UDPGP type 2 family.</text>
</comment>
<protein>
    <recommendedName>
        <fullName evidence="3 7">UTP--glucose-1-phosphate uridylyltransferase</fullName>
        <ecNumber evidence="2 7">2.7.7.9</ecNumber>
    </recommendedName>
    <alternativeName>
        <fullName evidence="7">UDP-glucose pyrophosphorylase</fullName>
    </alternativeName>
</protein>
<dbReference type="GO" id="GO:0005829">
    <property type="term" value="C:cytosol"/>
    <property type="evidence" value="ECO:0000318"/>
    <property type="project" value="GO_Central"/>
</dbReference>
<dbReference type="EnsemblBacteria" id="AAC07568">
    <property type="protein sequence ID" value="AAC07568"/>
    <property type="gene ID" value="aq_1705"/>
</dbReference>
<evidence type="ECO:0000256" key="5">
    <source>
        <dbReference type="ARBA" id="ARBA00022695"/>
    </source>
</evidence>
<dbReference type="AlphaFoldDB" id="O67602"/>
<dbReference type="Pfam" id="PF00483">
    <property type="entry name" value="NTP_transferase"/>
    <property type="match status" value="1"/>
</dbReference>
<organism evidence="9 10">
    <name type="scientific">Aquifex aeolicus (strain VF5)</name>
    <dbReference type="NCBI Taxonomy" id="224324"/>
    <lineage>
        <taxon>Bacteria</taxon>
        <taxon>Pseudomonadati</taxon>
        <taxon>Aquificota</taxon>
        <taxon>Aquificia</taxon>
        <taxon>Aquificales</taxon>
        <taxon>Aquificaceae</taxon>
        <taxon>Aquifex</taxon>
    </lineage>
</organism>
<dbReference type="eggNOG" id="COG1210">
    <property type="taxonomic scope" value="Bacteria"/>
</dbReference>
<dbReference type="EMBL" id="AE000657">
    <property type="protein sequence ID" value="AAC07568.1"/>
    <property type="molecule type" value="Genomic_DNA"/>
</dbReference>
<dbReference type="RefSeq" id="WP_010881105.1">
    <property type="nucleotide sequence ID" value="NC_000918.1"/>
</dbReference>
<dbReference type="CDD" id="cd02541">
    <property type="entry name" value="UGPase_prokaryotic"/>
    <property type="match status" value="1"/>
</dbReference>
<evidence type="ECO:0000256" key="3">
    <source>
        <dbReference type="ARBA" id="ARBA00019048"/>
    </source>
</evidence>
<dbReference type="KEGG" id="aae:aq_1705"/>
<evidence type="ECO:0000256" key="6">
    <source>
        <dbReference type="ARBA" id="ARBA00048128"/>
    </source>
</evidence>
<dbReference type="PANTHER" id="PTHR43197">
    <property type="entry name" value="UTP--GLUCOSE-1-PHOSPHATE URIDYLYLTRANSFERASE"/>
    <property type="match status" value="1"/>
</dbReference>
<evidence type="ECO:0000256" key="7">
    <source>
        <dbReference type="RuleBase" id="RU361259"/>
    </source>
</evidence>
<dbReference type="InParanoid" id="O67602"/>
<evidence type="ECO:0000313" key="9">
    <source>
        <dbReference type="EMBL" id="AAC07568.1"/>
    </source>
</evidence>
<evidence type="ECO:0000256" key="4">
    <source>
        <dbReference type="ARBA" id="ARBA00022679"/>
    </source>
</evidence>
<dbReference type="GO" id="GO:0006011">
    <property type="term" value="P:UDP-alpha-D-glucose metabolic process"/>
    <property type="evidence" value="ECO:0007669"/>
    <property type="project" value="InterPro"/>
</dbReference>
<comment type="catalytic activity">
    <reaction evidence="6 7">
        <text>alpha-D-glucose 1-phosphate + UTP + H(+) = UDP-alpha-D-glucose + diphosphate</text>
        <dbReference type="Rhea" id="RHEA:19889"/>
        <dbReference type="ChEBI" id="CHEBI:15378"/>
        <dbReference type="ChEBI" id="CHEBI:33019"/>
        <dbReference type="ChEBI" id="CHEBI:46398"/>
        <dbReference type="ChEBI" id="CHEBI:58601"/>
        <dbReference type="ChEBI" id="CHEBI:58885"/>
        <dbReference type="EC" id="2.7.7.9"/>
    </reaction>
</comment>
<keyword evidence="5 7" id="KW-0548">Nucleotidyltransferase</keyword>
<dbReference type="OrthoDB" id="9803871at2"/>
<evidence type="ECO:0000259" key="8">
    <source>
        <dbReference type="Pfam" id="PF00483"/>
    </source>
</evidence>
<dbReference type="PIR" id="H70446">
    <property type="entry name" value="H70446"/>
</dbReference>
<reference evidence="9 10" key="1">
    <citation type="journal article" date="1998" name="Nature">
        <title>The complete genome of the hyperthermophilic bacterium Aquifex aeolicus.</title>
        <authorList>
            <person name="Deckert G."/>
            <person name="Warren P.V."/>
            <person name="Gaasterland T."/>
            <person name="Young W.G."/>
            <person name="Lenox A.L."/>
            <person name="Graham D.E."/>
            <person name="Overbeek R."/>
            <person name="Snead M.A."/>
            <person name="Keller M."/>
            <person name="Aujay M."/>
            <person name="Huber R."/>
            <person name="Feldman R.A."/>
            <person name="Short J.M."/>
            <person name="Olson G.J."/>
            <person name="Swanson R.V."/>
        </authorList>
    </citation>
    <scope>NUCLEOTIDE SEQUENCE [LARGE SCALE GENOMIC DNA]</scope>
    <source>
        <strain evidence="9 10">VF5</strain>
    </source>
</reference>
<keyword evidence="10" id="KW-1185">Reference proteome</keyword>
<dbReference type="InterPro" id="IPR005771">
    <property type="entry name" value="GalU_uridylyltTrfase_bac/arc"/>
</dbReference>
<dbReference type="GO" id="GO:0009244">
    <property type="term" value="P:lipopolysaccharide core region biosynthetic process"/>
    <property type="evidence" value="ECO:0000318"/>
    <property type="project" value="GO_Central"/>
</dbReference>
<dbReference type="FunCoup" id="O67602">
    <property type="interactions" value="376"/>
</dbReference>
<keyword evidence="4 7" id="KW-0808">Transferase</keyword>
<dbReference type="SUPFAM" id="SSF53448">
    <property type="entry name" value="Nucleotide-diphospho-sugar transferases"/>
    <property type="match status" value="1"/>
</dbReference>
<dbReference type="NCBIfam" id="TIGR01099">
    <property type="entry name" value="galU"/>
    <property type="match status" value="1"/>
</dbReference>
<evidence type="ECO:0000313" key="10">
    <source>
        <dbReference type="Proteomes" id="UP000000798"/>
    </source>
</evidence>
<dbReference type="InterPro" id="IPR005835">
    <property type="entry name" value="NTP_transferase_dom"/>
</dbReference>
<dbReference type="PATRIC" id="fig|224324.8.peg.1309"/>
<dbReference type="STRING" id="224324.aq_1705"/>
<dbReference type="Gene3D" id="3.90.550.10">
    <property type="entry name" value="Spore Coat Polysaccharide Biosynthesis Protein SpsA, Chain A"/>
    <property type="match status" value="1"/>
</dbReference>
<feature type="domain" description="Nucleotidyl transferase" evidence="8">
    <location>
        <begin position="11"/>
        <end position="263"/>
    </location>
</feature>
<accession>O67602</accession>
<dbReference type="HOGENOM" id="CLU_029499_1_2_0"/>
<sequence>MREIRKVVLPVAGWGTRFLPATKAMPKEMLPIIDKPIIQFIVESFINIGIENIIFVTGRHKKAIEDHFDHNHELEEHLKKAGKEKLLREVVKISSLINPIYVRQKEQLGLGHAVLMAEPAVSQEPFFVALGDIIVENEEEELKKMIHLFRKFGNSIVALMEVPKEEVSKYGIAKVKKLDEETYIIVDLVEKPSPEEAPSNLAIVGRYIFTPTIFEKLKVTKPGKGGEIQLTDAMRLLLEEEAIYACKVNNTVYDTGNPKDYLKTVISFALRREDINGELIEFIRGLIKEEPKKEKAK</sequence>
<evidence type="ECO:0000256" key="2">
    <source>
        <dbReference type="ARBA" id="ARBA00012415"/>
    </source>
</evidence>
<gene>
    <name evidence="9" type="primary">galF</name>
    <name evidence="9" type="ordered locus">aq_1705</name>
</gene>